<dbReference type="Proteomes" id="UP000185895">
    <property type="component" value="Unassembled WGS sequence"/>
</dbReference>
<keyword evidence="1" id="KW-0732">Signal</keyword>
<evidence type="ECO:0000313" key="3">
    <source>
        <dbReference type="EMBL" id="OEY97191.1"/>
    </source>
</evidence>
<proteinExistence type="predicted"/>
<dbReference type="STRING" id="1262585.BJI46_01835"/>
<evidence type="ECO:0000259" key="2">
    <source>
        <dbReference type="PROSITE" id="PS50035"/>
    </source>
</evidence>
<dbReference type="CDD" id="cd09107">
    <property type="entry name" value="PLDc_vPLD3_4_5_like_2"/>
    <property type="match status" value="1"/>
</dbReference>
<dbReference type="AlphaFoldDB" id="A0A1E7RCX9"/>
<dbReference type="GO" id="GO:0006793">
    <property type="term" value="P:phosphorus metabolic process"/>
    <property type="evidence" value="ECO:0007669"/>
    <property type="project" value="UniProtKB-ARBA"/>
</dbReference>
<evidence type="ECO:0000256" key="1">
    <source>
        <dbReference type="SAM" id="SignalP"/>
    </source>
</evidence>
<feature type="domain" description="PLD phosphodiesterase" evidence="2">
    <location>
        <begin position="141"/>
        <end position="168"/>
    </location>
</feature>
<dbReference type="InterPro" id="IPR025202">
    <property type="entry name" value="PLD-like_dom"/>
</dbReference>
<dbReference type="PANTHER" id="PTHR10185:SF17">
    <property type="entry name" value="GM01519P-RELATED"/>
    <property type="match status" value="1"/>
</dbReference>
<name>A0A1E7RCX9_9GAMM</name>
<reference evidence="3 4" key="1">
    <citation type="submission" date="2016-09" db="EMBL/GenBank/DDBJ databases">
        <authorList>
            <person name="Capua I."/>
            <person name="De Benedictis P."/>
            <person name="Joannis T."/>
            <person name="Lombin L.H."/>
            <person name="Cattoli G."/>
        </authorList>
    </citation>
    <scope>NUCLEOTIDE SEQUENCE [LARGE SCALE GENOMIC DNA]</scope>
    <source>
        <strain evidence="3 4">ANC 4671</strain>
    </source>
</reference>
<sequence length="415" mass="47405">MLKFFTVGRNSLRLTLSCLFGLSIINPAFAKVESQGFELVYNAPVETSLQNSDLRSAAPVWREMFDQAKYKIDIAQFYVYSQPDSSLDDVIAALERAGQRGVHIRFLVDKKGIGMSNPETLNRIKSIPNLQFRVMDFSKIQNGIIHAKYFIVDAKEAFVGSQNFDWRALTHIQETGLRITDLTTVQQIQNIFSLDWKNQQKIEQQQDIVKTTQHVQLRSPRTGQYLLASPSIVTPENTYETEKVFPTLLAEAKSSIDIQVMQYAPLQYSENGVREFYALIDNSLRAAAARGVKVKLMVSNWNLKQPDLAWLKSLALVPNVQVKIVTIPESKDGFIPFARVVHSKYMVIDQNTAWVGTSNWQGGYFDNSRNLEIVLNNPVLANRLHQLYQQLWQSTYAETLKIDQQYRYVNPGKKE</sequence>
<accession>A0A1E7RCX9</accession>
<dbReference type="PROSITE" id="PS50035">
    <property type="entry name" value="PLD"/>
    <property type="match status" value="2"/>
</dbReference>
<keyword evidence="4" id="KW-1185">Reference proteome</keyword>
<comment type="caution">
    <text evidence="3">The sequence shown here is derived from an EMBL/GenBank/DDBJ whole genome shotgun (WGS) entry which is preliminary data.</text>
</comment>
<dbReference type="GO" id="GO:0003824">
    <property type="term" value="F:catalytic activity"/>
    <property type="evidence" value="ECO:0007669"/>
    <property type="project" value="InterPro"/>
</dbReference>
<dbReference type="SUPFAM" id="SSF56024">
    <property type="entry name" value="Phospholipase D/nuclease"/>
    <property type="match status" value="2"/>
</dbReference>
<protein>
    <submittedName>
        <fullName evidence="3">Phospholipase</fullName>
    </submittedName>
</protein>
<organism evidence="3 4">
    <name type="scientific">Acinetobacter qingfengensis</name>
    <dbReference type="NCBI Taxonomy" id="1262585"/>
    <lineage>
        <taxon>Bacteria</taxon>
        <taxon>Pseudomonadati</taxon>
        <taxon>Pseudomonadota</taxon>
        <taxon>Gammaproteobacteria</taxon>
        <taxon>Moraxellales</taxon>
        <taxon>Moraxellaceae</taxon>
        <taxon>Acinetobacter</taxon>
    </lineage>
</organism>
<dbReference type="Pfam" id="PF13091">
    <property type="entry name" value="PLDc_2"/>
    <property type="match status" value="2"/>
</dbReference>
<dbReference type="InterPro" id="IPR050874">
    <property type="entry name" value="Diverse_PLD-related"/>
</dbReference>
<gene>
    <name evidence="3" type="ORF">BJI46_01835</name>
</gene>
<feature type="signal peptide" evidence="1">
    <location>
        <begin position="1"/>
        <end position="30"/>
    </location>
</feature>
<dbReference type="SMART" id="SM00155">
    <property type="entry name" value="PLDc"/>
    <property type="match status" value="2"/>
</dbReference>
<dbReference type="EMBL" id="MKKK01000012">
    <property type="protein sequence ID" value="OEY97191.1"/>
    <property type="molecule type" value="Genomic_DNA"/>
</dbReference>
<dbReference type="OrthoDB" id="9814092at2"/>
<feature type="domain" description="PLD phosphodiesterase" evidence="2">
    <location>
        <begin position="337"/>
        <end position="364"/>
    </location>
</feature>
<dbReference type="RefSeq" id="WP_070069340.1">
    <property type="nucleotide sequence ID" value="NZ_MKKK01000012.1"/>
</dbReference>
<dbReference type="Gene3D" id="3.30.870.10">
    <property type="entry name" value="Endonuclease Chain A"/>
    <property type="match status" value="2"/>
</dbReference>
<dbReference type="InterPro" id="IPR001736">
    <property type="entry name" value="PLipase_D/transphosphatidylase"/>
</dbReference>
<feature type="chain" id="PRO_5043144631" evidence="1">
    <location>
        <begin position="31"/>
        <end position="415"/>
    </location>
</feature>
<evidence type="ECO:0000313" key="4">
    <source>
        <dbReference type="Proteomes" id="UP000185895"/>
    </source>
</evidence>
<dbReference type="PANTHER" id="PTHR10185">
    <property type="entry name" value="PHOSPHOLIPASE D - RELATED"/>
    <property type="match status" value="1"/>
</dbReference>